<dbReference type="PROSITE" id="PS51257">
    <property type="entry name" value="PROKAR_LIPOPROTEIN"/>
    <property type="match status" value="1"/>
</dbReference>
<proteinExistence type="predicted"/>
<organism evidence="1">
    <name type="scientific">Rhodothermus marinus</name>
    <name type="common">Rhodothermus obamensis</name>
    <dbReference type="NCBI Taxonomy" id="29549"/>
    <lineage>
        <taxon>Bacteria</taxon>
        <taxon>Pseudomonadati</taxon>
        <taxon>Rhodothermota</taxon>
        <taxon>Rhodothermia</taxon>
        <taxon>Rhodothermales</taxon>
        <taxon>Rhodothermaceae</taxon>
        <taxon>Rhodothermus</taxon>
    </lineage>
</organism>
<sequence length="171" mass="19021">MRRFSRYRLGIGLLLVGLSGCAYYSFTGATIPTHLRTIAIPLVEDRSSSPFANLDQQLTNLLIDRFVNQTRLSLEPEPGSADALLEVRIDRYTNEPTAVGGAEQAERNRVTITVTVRYVDQVNDQELLARSFSAFEEYDPVRQGLAGEEEAVQVVLRNLADDIFAAATANW</sequence>
<evidence type="ECO:0008006" key="2">
    <source>
        <dbReference type="Google" id="ProtNLM"/>
    </source>
</evidence>
<dbReference type="GO" id="GO:0043165">
    <property type="term" value="P:Gram-negative-bacterium-type cell outer membrane assembly"/>
    <property type="evidence" value="ECO:0007669"/>
    <property type="project" value="InterPro"/>
</dbReference>
<dbReference type="Pfam" id="PF04390">
    <property type="entry name" value="LptE"/>
    <property type="match status" value="1"/>
</dbReference>
<gene>
    <name evidence="1" type="ORF">ENO59_04280</name>
</gene>
<accession>A0A7V2AZX6</accession>
<dbReference type="AlphaFoldDB" id="A0A7V2AZX6"/>
<dbReference type="EMBL" id="DSGB01000004">
    <property type="protein sequence ID" value="HER95719.1"/>
    <property type="molecule type" value="Genomic_DNA"/>
</dbReference>
<reference evidence="1" key="1">
    <citation type="journal article" date="2020" name="mSystems">
        <title>Genome- and Community-Level Interaction Insights into Carbon Utilization and Element Cycling Functions of Hydrothermarchaeota in Hydrothermal Sediment.</title>
        <authorList>
            <person name="Zhou Z."/>
            <person name="Liu Y."/>
            <person name="Xu W."/>
            <person name="Pan J."/>
            <person name="Luo Z.H."/>
            <person name="Li M."/>
        </authorList>
    </citation>
    <scope>NUCLEOTIDE SEQUENCE [LARGE SCALE GENOMIC DNA]</scope>
    <source>
        <strain evidence="1">SpSt-143</strain>
    </source>
</reference>
<dbReference type="GO" id="GO:0019867">
    <property type="term" value="C:outer membrane"/>
    <property type="evidence" value="ECO:0007669"/>
    <property type="project" value="InterPro"/>
</dbReference>
<name>A0A7V2AZX6_RHOMR</name>
<protein>
    <recommendedName>
        <fullName evidence="2">Lipopolysaccharide-assembly</fullName>
    </recommendedName>
</protein>
<comment type="caution">
    <text evidence="1">The sequence shown here is derived from an EMBL/GenBank/DDBJ whole genome shotgun (WGS) entry which is preliminary data.</text>
</comment>
<evidence type="ECO:0000313" key="1">
    <source>
        <dbReference type="EMBL" id="HER95719.1"/>
    </source>
</evidence>
<dbReference type="Gene3D" id="3.30.160.150">
    <property type="entry name" value="Lipoprotein like domain"/>
    <property type="match status" value="1"/>
</dbReference>
<dbReference type="InterPro" id="IPR007485">
    <property type="entry name" value="LPS_assembly_LptE"/>
</dbReference>